<dbReference type="Gene3D" id="1.10.357.10">
    <property type="entry name" value="Tetracycline Repressor, domain 2"/>
    <property type="match status" value="1"/>
</dbReference>
<dbReference type="Pfam" id="PF00440">
    <property type="entry name" value="TetR_N"/>
    <property type="match status" value="1"/>
</dbReference>
<dbReference type="InterPro" id="IPR050624">
    <property type="entry name" value="HTH-type_Tx_Regulator"/>
</dbReference>
<organism evidence="4 5">
    <name type="scientific">Sphingobacterium multivorum</name>
    <dbReference type="NCBI Taxonomy" id="28454"/>
    <lineage>
        <taxon>Bacteria</taxon>
        <taxon>Pseudomonadati</taxon>
        <taxon>Bacteroidota</taxon>
        <taxon>Sphingobacteriia</taxon>
        <taxon>Sphingobacteriales</taxon>
        <taxon>Sphingobacteriaceae</taxon>
        <taxon>Sphingobacterium</taxon>
    </lineage>
</organism>
<dbReference type="EMBL" id="CABWMV010000006">
    <property type="protein sequence ID" value="VXC55771.1"/>
    <property type="molecule type" value="Genomic_DNA"/>
</dbReference>
<evidence type="ECO:0000313" key="5">
    <source>
        <dbReference type="Proteomes" id="UP000432350"/>
    </source>
</evidence>
<feature type="DNA-binding region" description="H-T-H motif" evidence="2">
    <location>
        <begin position="32"/>
        <end position="51"/>
    </location>
</feature>
<evidence type="ECO:0000256" key="1">
    <source>
        <dbReference type="ARBA" id="ARBA00023125"/>
    </source>
</evidence>
<dbReference type="AlphaFoldDB" id="A0A653ZKF9"/>
<dbReference type="PANTHER" id="PTHR43479">
    <property type="entry name" value="ACREF/ENVCD OPERON REPRESSOR-RELATED"/>
    <property type="match status" value="1"/>
</dbReference>
<evidence type="ECO:0000256" key="2">
    <source>
        <dbReference type="PROSITE-ProRule" id="PRU00335"/>
    </source>
</evidence>
<reference evidence="4 5" key="1">
    <citation type="submission" date="2019-10" db="EMBL/GenBank/DDBJ databases">
        <authorList>
            <person name="Karimi E."/>
        </authorList>
    </citation>
    <scope>NUCLEOTIDE SEQUENCE [LARGE SCALE GENOMIC DNA]</scope>
    <source>
        <strain evidence="4">Sphingobacterium sp. 8BC</strain>
    </source>
</reference>
<evidence type="ECO:0000313" key="4">
    <source>
        <dbReference type="EMBL" id="VXC55771.1"/>
    </source>
</evidence>
<dbReference type="RefSeq" id="WP_159333322.1">
    <property type="nucleotide sequence ID" value="NZ_LR733857.1"/>
</dbReference>
<proteinExistence type="predicted"/>
<dbReference type="GO" id="GO:0003677">
    <property type="term" value="F:DNA binding"/>
    <property type="evidence" value="ECO:0007669"/>
    <property type="project" value="UniProtKB-UniRule"/>
</dbReference>
<evidence type="ECO:0000259" key="3">
    <source>
        <dbReference type="PROSITE" id="PS50977"/>
    </source>
</evidence>
<dbReference type="InterPro" id="IPR001647">
    <property type="entry name" value="HTH_TetR"/>
</dbReference>
<dbReference type="SUPFAM" id="SSF46689">
    <property type="entry name" value="Homeodomain-like"/>
    <property type="match status" value="1"/>
</dbReference>
<protein>
    <recommendedName>
        <fullName evidence="3">HTH tetR-type domain-containing protein</fullName>
    </recommendedName>
</protein>
<dbReference type="PANTHER" id="PTHR43479:SF11">
    <property type="entry name" value="ACREF_ENVCD OPERON REPRESSOR-RELATED"/>
    <property type="match status" value="1"/>
</dbReference>
<feature type="domain" description="HTH tetR-type" evidence="3">
    <location>
        <begin position="10"/>
        <end position="69"/>
    </location>
</feature>
<dbReference type="PRINTS" id="PR00455">
    <property type="entry name" value="HTHTETR"/>
</dbReference>
<dbReference type="Proteomes" id="UP000432350">
    <property type="component" value="Unassembled WGS sequence"/>
</dbReference>
<dbReference type="InterPro" id="IPR009057">
    <property type="entry name" value="Homeodomain-like_sf"/>
</dbReference>
<gene>
    <name evidence="4" type="ORF">SPHINGO8BC_140214</name>
</gene>
<accession>A0A653ZKF9</accession>
<dbReference type="PROSITE" id="PS50977">
    <property type="entry name" value="HTH_TETR_2"/>
    <property type="match status" value="1"/>
</dbReference>
<sequence length="182" mass="20952">MNLKARSDSVQNKVKIVKTALNLFMEKGIDIPLTEIAKESDVSRMTFYRHFPDREALVSAVFHYNLDQLDLYAQELQDNENGFYLLLKKVLIQRVEYHYFLPYINGQEQTLTSSRLIDIFEKPIQLAKNNNLLRSDFCGEKDLLILISMVGGAVAYVQMSDQSAIERTLELLMNGIKVVTKE</sequence>
<keyword evidence="1 2" id="KW-0238">DNA-binding</keyword>
<name>A0A653ZKF9_SPHMU</name>